<evidence type="ECO:0000313" key="3">
    <source>
        <dbReference type="Proteomes" id="UP000029121"/>
    </source>
</evidence>
<dbReference type="OrthoDB" id="1020749at2759"/>
<feature type="chain" id="PRO_5004353041" description="Bowman-Birk serine protease inhibitors family domain-containing protein" evidence="1">
    <location>
        <begin position="25"/>
        <end position="103"/>
    </location>
</feature>
<dbReference type="Proteomes" id="UP000029121">
    <property type="component" value="Unassembled WGS sequence"/>
</dbReference>
<accession>R0IGW8</accession>
<feature type="signal peptide" evidence="1">
    <location>
        <begin position="1"/>
        <end position="24"/>
    </location>
</feature>
<dbReference type="AlphaFoldDB" id="R0IGW8"/>
<keyword evidence="1" id="KW-0732">Signal</keyword>
<protein>
    <recommendedName>
        <fullName evidence="4">Bowman-Birk serine protease inhibitors family domain-containing protein</fullName>
    </recommendedName>
</protein>
<name>R0IGW8_9BRAS</name>
<proteinExistence type="predicted"/>
<evidence type="ECO:0000256" key="1">
    <source>
        <dbReference type="SAM" id="SignalP"/>
    </source>
</evidence>
<sequence length="103" mass="11644">MARLFFHFVFALIIASYLSSVSDAIVRDLHEPCFCPSTDPNCNCGDDLHVLTTRVIAPSPHIKQCVRCHKNSFCNKICPPKCKYKVCIYNRACDFATCSCYLC</sequence>
<dbReference type="KEGG" id="crb:17899041"/>
<dbReference type="EMBL" id="KB870805">
    <property type="protein sequence ID" value="EOA37610.1"/>
    <property type="molecule type" value="Genomic_DNA"/>
</dbReference>
<evidence type="ECO:0008006" key="4">
    <source>
        <dbReference type="Google" id="ProtNLM"/>
    </source>
</evidence>
<reference evidence="3" key="1">
    <citation type="journal article" date="2013" name="Nat. Genet.">
        <title>The Capsella rubella genome and the genomic consequences of rapid mating system evolution.</title>
        <authorList>
            <person name="Slotte T."/>
            <person name="Hazzouri K.M."/>
            <person name="Agren J.A."/>
            <person name="Koenig D."/>
            <person name="Maumus F."/>
            <person name="Guo Y.L."/>
            <person name="Steige K."/>
            <person name="Platts A.E."/>
            <person name="Escobar J.S."/>
            <person name="Newman L.K."/>
            <person name="Wang W."/>
            <person name="Mandakova T."/>
            <person name="Vello E."/>
            <person name="Smith L.M."/>
            <person name="Henz S.R."/>
            <person name="Steffen J."/>
            <person name="Takuno S."/>
            <person name="Brandvain Y."/>
            <person name="Coop G."/>
            <person name="Andolfatto P."/>
            <person name="Hu T.T."/>
            <person name="Blanchette M."/>
            <person name="Clark R.M."/>
            <person name="Quesneville H."/>
            <person name="Nordborg M."/>
            <person name="Gaut B.S."/>
            <person name="Lysak M.A."/>
            <person name="Jenkins J."/>
            <person name="Grimwood J."/>
            <person name="Chapman J."/>
            <person name="Prochnik S."/>
            <person name="Shu S."/>
            <person name="Rokhsar D."/>
            <person name="Schmutz J."/>
            <person name="Weigel D."/>
            <person name="Wright S.I."/>
        </authorList>
    </citation>
    <scope>NUCLEOTIDE SEQUENCE [LARGE SCALE GENOMIC DNA]</scope>
    <source>
        <strain evidence="3">cv. Monte Gargano</strain>
    </source>
</reference>
<keyword evidence="3" id="KW-1185">Reference proteome</keyword>
<gene>
    <name evidence="2" type="ORF">CARUB_v10011982mg</name>
</gene>
<organism evidence="2 3">
    <name type="scientific">Capsella rubella</name>
    <dbReference type="NCBI Taxonomy" id="81985"/>
    <lineage>
        <taxon>Eukaryota</taxon>
        <taxon>Viridiplantae</taxon>
        <taxon>Streptophyta</taxon>
        <taxon>Embryophyta</taxon>
        <taxon>Tracheophyta</taxon>
        <taxon>Spermatophyta</taxon>
        <taxon>Magnoliopsida</taxon>
        <taxon>eudicotyledons</taxon>
        <taxon>Gunneridae</taxon>
        <taxon>Pentapetalae</taxon>
        <taxon>rosids</taxon>
        <taxon>malvids</taxon>
        <taxon>Brassicales</taxon>
        <taxon>Brassicaceae</taxon>
        <taxon>Camelineae</taxon>
        <taxon>Capsella</taxon>
    </lineage>
</organism>
<dbReference type="STRING" id="81985.R0IGW8"/>
<evidence type="ECO:0000313" key="2">
    <source>
        <dbReference type="EMBL" id="EOA37610.1"/>
    </source>
</evidence>